<evidence type="ECO:0000256" key="2">
    <source>
        <dbReference type="ARBA" id="ARBA00023002"/>
    </source>
</evidence>
<reference evidence="3 4" key="1">
    <citation type="submission" date="2018-03" db="EMBL/GenBank/DDBJ databases">
        <authorList>
            <person name="Keele B.F."/>
        </authorList>
    </citation>
    <scope>NUCLEOTIDE SEQUENCE [LARGE SCALE GENOMIC DNA]</scope>
    <source>
        <strain evidence="3 4">CECT 8504</strain>
    </source>
</reference>
<dbReference type="GO" id="GO:0004316">
    <property type="term" value="F:3-oxoacyl-[acyl-carrier-protein] reductase (NADPH) activity"/>
    <property type="evidence" value="ECO:0007669"/>
    <property type="project" value="UniProtKB-EC"/>
</dbReference>
<gene>
    <name evidence="3" type="primary">fabG_8</name>
    <name evidence="3" type="ORF">PAA8504_03882</name>
</gene>
<dbReference type="AlphaFoldDB" id="A0A2R8C146"/>
<comment type="similarity">
    <text evidence="1">Belongs to the short-chain dehydrogenases/reductases (SDR) family.</text>
</comment>
<name>A0A2R8C146_9RHOB</name>
<proteinExistence type="inferred from homology"/>
<dbReference type="SUPFAM" id="SSF51735">
    <property type="entry name" value="NAD(P)-binding Rossmann-fold domains"/>
    <property type="match status" value="1"/>
</dbReference>
<dbReference type="InterPro" id="IPR036291">
    <property type="entry name" value="NAD(P)-bd_dom_sf"/>
</dbReference>
<dbReference type="PANTHER" id="PTHR43943:SF17">
    <property type="entry name" value="3-PHENYLPROPIONATE-DIHYDRODIOL_CINNAMIC ACID-DIHYDRODIOL DEHYDROGENASE"/>
    <property type="match status" value="1"/>
</dbReference>
<dbReference type="Pfam" id="PF13561">
    <property type="entry name" value="adh_short_C2"/>
    <property type="match status" value="1"/>
</dbReference>
<accession>A0A2R8C146</accession>
<evidence type="ECO:0000313" key="3">
    <source>
        <dbReference type="EMBL" id="SPJ26026.1"/>
    </source>
</evidence>
<keyword evidence="2 3" id="KW-0560">Oxidoreductase</keyword>
<dbReference type="PANTHER" id="PTHR43943">
    <property type="entry name" value="DEHYDROGENASE/REDUCTASE (SDR FAMILY) MEMBER 4"/>
    <property type="match status" value="1"/>
</dbReference>
<dbReference type="Proteomes" id="UP000244912">
    <property type="component" value="Unassembled WGS sequence"/>
</dbReference>
<protein>
    <submittedName>
        <fullName evidence="3">3-oxoacyl-[acyl-carrier-protein] reductase FabG</fullName>
        <ecNumber evidence="3">1.1.1.100</ecNumber>
    </submittedName>
</protein>
<evidence type="ECO:0000256" key="1">
    <source>
        <dbReference type="ARBA" id="ARBA00006484"/>
    </source>
</evidence>
<evidence type="ECO:0000313" key="4">
    <source>
        <dbReference type="Proteomes" id="UP000244912"/>
    </source>
</evidence>
<dbReference type="EC" id="1.1.1.100" evidence="3"/>
<dbReference type="EMBL" id="ONZF01000013">
    <property type="protein sequence ID" value="SPJ26026.1"/>
    <property type="molecule type" value="Genomic_DNA"/>
</dbReference>
<sequence length="253" mass="27253">MDLDLKGSKVAVTGGSRGIGKSIATLFAAEGCDVSICARGPETIEKTRAEIESHGVKSFGTALQGRDGEAVRTWTRDTCDAFGGLDVLVCSLSAGGGTNDERYWYRSFEIDLMSATRAVEEAYPHLKSSENAAILVVSSMAAAETFVSPMAYNSMKAALITWSKQLAEQFAPKGIRVNCLEPGPTMFPGSNWEMIKVARSRTYSGVLRQQPTRRMAEAEEIARSAVFLCSPAARWVTGATLRVDGGYTKGVQF</sequence>
<dbReference type="RefSeq" id="WP_181375877.1">
    <property type="nucleotide sequence ID" value="NZ_ONZF01000013.1"/>
</dbReference>
<dbReference type="Gene3D" id="3.40.50.720">
    <property type="entry name" value="NAD(P)-binding Rossmann-like Domain"/>
    <property type="match status" value="1"/>
</dbReference>
<organism evidence="3 4">
    <name type="scientific">Palleronia abyssalis</name>
    <dbReference type="NCBI Taxonomy" id="1501240"/>
    <lineage>
        <taxon>Bacteria</taxon>
        <taxon>Pseudomonadati</taxon>
        <taxon>Pseudomonadota</taxon>
        <taxon>Alphaproteobacteria</taxon>
        <taxon>Rhodobacterales</taxon>
        <taxon>Roseobacteraceae</taxon>
        <taxon>Palleronia</taxon>
    </lineage>
</organism>
<dbReference type="FunFam" id="3.40.50.720:FF:000084">
    <property type="entry name" value="Short-chain dehydrogenase reductase"/>
    <property type="match status" value="1"/>
</dbReference>
<dbReference type="InterPro" id="IPR002347">
    <property type="entry name" value="SDR_fam"/>
</dbReference>
<keyword evidence="4" id="KW-1185">Reference proteome</keyword>
<dbReference type="PRINTS" id="PR00081">
    <property type="entry name" value="GDHRDH"/>
</dbReference>